<dbReference type="RefSeq" id="WP_141443201.1">
    <property type="nucleotide sequence ID" value="NZ_CP038231.1"/>
</dbReference>
<comment type="subcellular location">
    <subcellularLocation>
        <location evidence="1">Cell membrane</location>
        <topology evidence="1">Multi-pass membrane protein</topology>
    </subcellularLocation>
</comment>
<keyword evidence="2" id="KW-1003">Cell membrane</keyword>
<feature type="transmembrane region" description="Helical" evidence="8">
    <location>
        <begin position="329"/>
        <end position="348"/>
    </location>
</feature>
<evidence type="ECO:0000313" key="9">
    <source>
        <dbReference type="EMBL" id="QDH13494.1"/>
    </source>
</evidence>
<dbReference type="InterPro" id="IPR050297">
    <property type="entry name" value="LipidA_mod_glycosyltrf_83"/>
</dbReference>
<feature type="transmembrane region" description="Helical" evidence="8">
    <location>
        <begin position="157"/>
        <end position="177"/>
    </location>
</feature>
<dbReference type="Proteomes" id="UP000318709">
    <property type="component" value="Chromosome"/>
</dbReference>
<feature type="transmembrane region" description="Helical" evidence="8">
    <location>
        <begin position="198"/>
        <end position="215"/>
    </location>
</feature>
<gene>
    <name evidence="9" type="ORF">E3E12_03970</name>
</gene>
<dbReference type="GO" id="GO:0009103">
    <property type="term" value="P:lipopolysaccharide biosynthetic process"/>
    <property type="evidence" value="ECO:0007669"/>
    <property type="project" value="TreeGrafter"/>
</dbReference>
<dbReference type="GO" id="GO:0010041">
    <property type="term" value="P:response to iron(III) ion"/>
    <property type="evidence" value="ECO:0007669"/>
    <property type="project" value="TreeGrafter"/>
</dbReference>
<feature type="transmembrane region" description="Helical" evidence="8">
    <location>
        <begin position="298"/>
        <end position="322"/>
    </location>
</feature>
<sequence>MKLTMQQSHSPQHLGVRWFLLLFLAAFLAGLPGRAVLPPLDRDEARYMEASEQMLLTEDFVDIHYLNTERHQQPAGLYWLEAASTRLSRALGGDDVVRQPWPYRLPSLLAGCFSIALTGWMGALFFGRFGGVLAAFTLMAAPLFALEWRMATPDSVLLMAILCAQAIVVGILARSGVLGESHPAGERAGGARPIQSATRWEACGFWFALGCGMMVKGPLVWLATLVPVLAWCASTRSFTLWRALRPSWGWVVMLTPCAPWCVAMLCQHHGGFFTNAIGHNLLGKITHSQESHGFPPGYYVLLFSLCFWPGAWFLVRGVPFLWRERRVGWVRYLLCWVVPYWLCFELLVTKLPHYALPLYPALALLTAGCALQGWQRLPITKHPVVTAVVHFLFKSYTVLWIGLGIAFCCLGGVALAYFEHVISVRETLAYAGAVPLLGLGVLFLTRHRATQALECVVGCALIMEAGFFMAVVPLLSNLNISGHVAAILAQHERTTSISAQGASARCQHIQLISATDHEPSLVFLTGPDTVLTTPTHAAYELAARPECRVALVGEKDMLAFLHALTTSTSEGTWKPHIMGHVRGLNYSKGRWLQLSLITLAPANQAGAPAAPPQP</sequence>
<evidence type="ECO:0000256" key="2">
    <source>
        <dbReference type="ARBA" id="ARBA00022475"/>
    </source>
</evidence>
<dbReference type="PANTHER" id="PTHR33908">
    <property type="entry name" value="MANNOSYLTRANSFERASE YKCB-RELATED"/>
    <property type="match status" value="1"/>
</dbReference>
<dbReference type="OrthoDB" id="9810951at2"/>
<protein>
    <submittedName>
        <fullName evidence="9">Glycosyl transferase</fullName>
    </submittedName>
</protein>
<feature type="transmembrane region" description="Helical" evidence="8">
    <location>
        <begin position="395"/>
        <end position="416"/>
    </location>
</feature>
<keyword evidence="10" id="KW-1185">Reference proteome</keyword>
<dbReference type="EMBL" id="CP038231">
    <property type="protein sequence ID" value="QDH13494.1"/>
    <property type="molecule type" value="Genomic_DNA"/>
</dbReference>
<dbReference type="KEGG" id="swf:E3E12_03970"/>
<dbReference type="PANTHER" id="PTHR33908:SF3">
    <property type="entry name" value="UNDECAPRENYL PHOSPHATE-ALPHA-4-AMINO-4-DEOXY-L-ARABINOSE ARABINOSYL TRANSFERASE"/>
    <property type="match status" value="1"/>
</dbReference>
<dbReference type="AlphaFoldDB" id="A0A4Y6U8H6"/>
<feature type="transmembrane region" description="Helical" evidence="8">
    <location>
        <begin position="354"/>
        <end position="374"/>
    </location>
</feature>
<evidence type="ECO:0000256" key="5">
    <source>
        <dbReference type="ARBA" id="ARBA00022692"/>
    </source>
</evidence>
<name>A0A4Y6U8H6_9PROT</name>
<evidence type="ECO:0000256" key="6">
    <source>
        <dbReference type="ARBA" id="ARBA00022989"/>
    </source>
</evidence>
<organism evidence="9 10">
    <name type="scientific">Formicincola oecophyllae</name>
    <dbReference type="NCBI Taxonomy" id="2558361"/>
    <lineage>
        <taxon>Bacteria</taxon>
        <taxon>Pseudomonadati</taxon>
        <taxon>Pseudomonadota</taxon>
        <taxon>Alphaproteobacteria</taxon>
        <taxon>Acetobacterales</taxon>
        <taxon>Acetobacteraceae</taxon>
        <taxon>Formicincola</taxon>
    </lineage>
</organism>
<reference evidence="9 10" key="1">
    <citation type="submission" date="2019-03" db="EMBL/GenBank/DDBJ databases">
        <title>The complete genome sequence of Swingsia_sp. F3b2 LMG30590(T).</title>
        <authorList>
            <person name="Chua K.-O."/>
            <person name="Chan K.-G."/>
            <person name="See-Too W.-S."/>
        </authorList>
    </citation>
    <scope>NUCLEOTIDE SEQUENCE [LARGE SCALE GENOMIC DNA]</scope>
    <source>
        <strain evidence="9 10">F3b2</strain>
    </source>
</reference>
<evidence type="ECO:0000256" key="7">
    <source>
        <dbReference type="ARBA" id="ARBA00023136"/>
    </source>
</evidence>
<keyword evidence="3" id="KW-0328">Glycosyltransferase</keyword>
<evidence type="ECO:0000256" key="1">
    <source>
        <dbReference type="ARBA" id="ARBA00004651"/>
    </source>
</evidence>
<evidence type="ECO:0000256" key="3">
    <source>
        <dbReference type="ARBA" id="ARBA00022676"/>
    </source>
</evidence>
<evidence type="ECO:0000256" key="8">
    <source>
        <dbReference type="SAM" id="Phobius"/>
    </source>
</evidence>
<keyword evidence="7 8" id="KW-0472">Membrane</keyword>
<keyword evidence="4 9" id="KW-0808">Transferase</keyword>
<keyword evidence="5 8" id="KW-0812">Transmembrane</keyword>
<feature type="transmembrane region" description="Helical" evidence="8">
    <location>
        <begin position="452"/>
        <end position="475"/>
    </location>
</feature>
<keyword evidence="6 8" id="KW-1133">Transmembrane helix</keyword>
<evidence type="ECO:0000313" key="10">
    <source>
        <dbReference type="Proteomes" id="UP000318709"/>
    </source>
</evidence>
<evidence type="ECO:0000256" key="4">
    <source>
        <dbReference type="ARBA" id="ARBA00022679"/>
    </source>
</evidence>
<feature type="transmembrane region" description="Helical" evidence="8">
    <location>
        <begin position="133"/>
        <end position="151"/>
    </location>
</feature>
<dbReference type="GO" id="GO:0016763">
    <property type="term" value="F:pentosyltransferase activity"/>
    <property type="evidence" value="ECO:0007669"/>
    <property type="project" value="TreeGrafter"/>
</dbReference>
<proteinExistence type="predicted"/>
<accession>A0A4Y6U8H6</accession>
<dbReference type="GO" id="GO:0005886">
    <property type="term" value="C:plasma membrane"/>
    <property type="evidence" value="ECO:0007669"/>
    <property type="project" value="UniProtKB-SubCell"/>
</dbReference>
<feature type="transmembrane region" description="Helical" evidence="8">
    <location>
        <begin position="428"/>
        <end position="445"/>
    </location>
</feature>